<name>A0A7S3R5C6_DUNTE</name>
<dbReference type="EMBL" id="HBIP01029174">
    <property type="protein sequence ID" value="CAE0502553.1"/>
    <property type="molecule type" value="Transcribed_RNA"/>
</dbReference>
<gene>
    <name evidence="2" type="ORF">DTER00134_LOCUS17626</name>
</gene>
<proteinExistence type="predicted"/>
<evidence type="ECO:0000313" key="2">
    <source>
        <dbReference type="EMBL" id="CAE0502553.1"/>
    </source>
</evidence>
<evidence type="ECO:0008006" key="3">
    <source>
        <dbReference type="Google" id="ProtNLM"/>
    </source>
</evidence>
<sequence>MLLVFGHITSRVSVHSAGKGKKDAGPQAPKILEIPVVPSKKGFELPAKQPATRTAYRRPSSKDKVASIKAAKKIEYQEQLRRLASPGPKVVPKKPPVMLIDAYNCLFHDTNLVEWLYKEPDFARGELEKRVAAYADAANIKCQLIYDAMRARSRSEGTFRQVSKRVVAVFVSRSEADTYLVKKAWSYKEKGASEVVVVSSDNQVLIGVTDEDYQITTRASDEFMDVIFRCSKGITSGIKKFASLPGTADMSWYARQSSVLTSKGRSMQAAQPTAAAKDLAEAAPELEDMLEGILYKHGAPLALKDLCDGDDNEADCLISDSEYDDKQGPEEGASSQQDSLDLESLDDLLGKCIV</sequence>
<dbReference type="InterPro" id="IPR010298">
    <property type="entry name" value="YacP-like"/>
</dbReference>
<dbReference type="Pfam" id="PF05991">
    <property type="entry name" value="NYN_YacP"/>
    <property type="match status" value="1"/>
</dbReference>
<organism evidence="2">
    <name type="scientific">Dunaliella tertiolecta</name>
    <name type="common">Green alga</name>
    <dbReference type="NCBI Taxonomy" id="3047"/>
    <lineage>
        <taxon>Eukaryota</taxon>
        <taxon>Viridiplantae</taxon>
        <taxon>Chlorophyta</taxon>
        <taxon>core chlorophytes</taxon>
        <taxon>Chlorophyceae</taxon>
        <taxon>CS clade</taxon>
        <taxon>Chlamydomonadales</taxon>
        <taxon>Dunaliellaceae</taxon>
        <taxon>Dunaliella</taxon>
    </lineage>
</organism>
<dbReference type="PANTHER" id="PTHR34547">
    <property type="entry name" value="YACP-LIKE NYN DOMAIN PROTEIN"/>
    <property type="match status" value="1"/>
</dbReference>
<feature type="region of interest" description="Disordered" evidence="1">
    <location>
        <begin position="320"/>
        <end position="341"/>
    </location>
</feature>
<reference evidence="2" key="1">
    <citation type="submission" date="2021-01" db="EMBL/GenBank/DDBJ databases">
        <authorList>
            <person name="Corre E."/>
            <person name="Pelletier E."/>
            <person name="Niang G."/>
            <person name="Scheremetjew M."/>
            <person name="Finn R."/>
            <person name="Kale V."/>
            <person name="Holt S."/>
            <person name="Cochrane G."/>
            <person name="Meng A."/>
            <person name="Brown T."/>
            <person name="Cohen L."/>
        </authorList>
    </citation>
    <scope>NUCLEOTIDE SEQUENCE</scope>
    <source>
        <strain evidence="2">CCMP1320</strain>
    </source>
</reference>
<dbReference type="PANTHER" id="PTHR34547:SF1">
    <property type="entry name" value="YACP-LIKE NYN DOMAIN PROTEIN"/>
    <property type="match status" value="1"/>
</dbReference>
<protein>
    <recommendedName>
        <fullName evidence="3">NYN domain-containing protein</fullName>
    </recommendedName>
</protein>
<dbReference type="AlphaFoldDB" id="A0A7S3R5C6"/>
<accession>A0A7S3R5C6</accession>
<evidence type="ECO:0000256" key="1">
    <source>
        <dbReference type="SAM" id="MobiDB-lite"/>
    </source>
</evidence>